<dbReference type="PANTHER" id="PTHR34703:SF1">
    <property type="entry name" value="ANTIPORTER SUBUNIT MNHG2-RELATED"/>
    <property type="match status" value="1"/>
</dbReference>
<evidence type="ECO:0000313" key="2">
    <source>
        <dbReference type="EMBL" id="EQB14741.1"/>
    </source>
</evidence>
<evidence type="ECO:0000256" key="1">
    <source>
        <dbReference type="SAM" id="Phobius"/>
    </source>
</evidence>
<dbReference type="GO" id="GO:0015385">
    <property type="term" value="F:sodium:proton antiporter activity"/>
    <property type="evidence" value="ECO:0007669"/>
    <property type="project" value="TreeGrafter"/>
</dbReference>
<keyword evidence="1" id="KW-0472">Membrane</keyword>
<dbReference type="EMBL" id="ATHO01000007">
    <property type="protein sequence ID" value="EQB14741.1"/>
    <property type="molecule type" value="Genomic_DNA"/>
</dbReference>
<dbReference type="InterPro" id="IPR005133">
    <property type="entry name" value="PhaG_MnhG_YufB"/>
</dbReference>
<keyword evidence="1" id="KW-0812">Transmembrane</keyword>
<dbReference type="AlphaFoldDB" id="T0HEF3"/>
<dbReference type="Pfam" id="PF03334">
    <property type="entry name" value="PhaG_MnhG_YufB"/>
    <property type="match status" value="1"/>
</dbReference>
<accession>T0HEF3</accession>
<organism evidence="2 3">
    <name type="scientific">Sphingobium quisquiliarum P25</name>
    <dbReference type="NCBI Taxonomy" id="1329909"/>
    <lineage>
        <taxon>Bacteria</taxon>
        <taxon>Pseudomonadati</taxon>
        <taxon>Pseudomonadota</taxon>
        <taxon>Alphaproteobacteria</taxon>
        <taxon>Sphingomonadales</taxon>
        <taxon>Sphingomonadaceae</taxon>
        <taxon>Sphingobium</taxon>
    </lineage>
</organism>
<dbReference type="NCBIfam" id="TIGR01300">
    <property type="entry name" value="CPA3_mnhG_phaG"/>
    <property type="match status" value="1"/>
</dbReference>
<feature type="transmembrane region" description="Helical" evidence="1">
    <location>
        <begin position="74"/>
        <end position="95"/>
    </location>
</feature>
<reference evidence="2 3" key="1">
    <citation type="journal article" date="2013" name="Genome Announc.">
        <title>Draft Genome Sequence of Sphingobium quisquiliarum Strain P25T, a Novel Hexachlorocyclohexane (HCH)-Degrading Bacterium Isolated from an HCH Dumpsite.</title>
        <authorList>
            <person name="Kumar Singh A."/>
            <person name="Sangwan N."/>
            <person name="Sharma A."/>
            <person name="Gupta V."/>
            <person name="Khurana J.P."/>
            <person name="Lal R."/>
        </authorList>
    </citation>
    <scope>NUCLEOTIDE SEQUENCE [LARGE SCALE GENOMIC DNA]</scope>
    <source>
        <strain evidence="2 3">P25</strain>
    </source>
</reference>
<comment type="caution">
    <text evidence="2">The sequence shown here is derived from an EMBL/GenBank/DDBJ whole genome shotgun (WGS) entry which is preliminary data.</text>
</comment>
<feature type="transmembrane region" description="Helical" evidence="1">
    <location>
        <begin position="12"/>
        <end position="36"/>
    </location>
</feature>
<proteinExistence type="predicted"/>
<dbReference type="PANTHER" id="PTHR34703">
    <property type="entry name" value="ANTIPORTER SUBUNIT MNHG2-RELATED"/>
    <property type="match status" value="1"/>
</dbReference>
<gene>
    <name evidence="2" type="ORF">L288_00890</name>
</gene>
<dbReference type="RefSeq" id="WP_021236516.1">
    <property type="nucleotide sequence ID" value="NZ_ATHO01000007.1"/>
</dbReference>
<evidence type="ECO:0008006" key="4">
    <source>
        <dbReference type="Google" id="ProtNLM"/>
    </source>
</evidence>
<dbReference type="PATRIC" id="fig|1329909.3.peg.158"/>
<feature type="transmembrane region" description="Helical" evidence="1">
    <location>
        <begin position="48"/>
        <end position="68"/>
    </location>
</feature>
<dbReference type="Proteomes" id="UP000015525">
    <property type="component" value="Unassembled WGS sequence"/>
</dbReference>
<name>T0HEF3_9SPHN</name>
<keyword evidence="3" id="KW-1185">Reference proteome</keyword>
<evidence type="ECO:0000313" key="3">
    <source>
        <dbReference type="Proteomes" id="UP000015525"/>
    </source>
</evidence>
<sequence>MIQAPDLPGWAAIIVGLLLFAGAAFTLVGTLGLIRLKTFYDRVHAPTLGASLGTVLVATASMICFTVLQTRPVIHELLIILFVTLTTPVTLILLARAALYRDRSEGAAHVPADDE</sequence>
<keyword evidence="1" id="KW-1133">Transmembrane helix</keyword>
<protein>
    <recommendedName>
        <fullName evidence="4">Potassium:proton antiporter</fullName>
    </recommendedName>
</protein>